<comment type="caution">
    <text evidence="11">The sequence shown here is derived from an EMBL/GenBank/DDBJ whole genome shotgun (WGS) entry which is preliminary data.</text>
</comment>
<evidence type="ECO:0000313" key="11">
    <source>
        <dbReference type="EMBL" id="OZI40509.1"/>
    </source>
</evidence>
<protein>
    <recommendedName>
        <fullName evidence="8">L-seryl-tRNA(Sec) selenium transferase</fullName>
        <ecNumber evidence="8">2.9.1.1</ecNumber>
    </recommendedName>
    <alternativeName>
        <fullName evidence="8">Selenocysteine synthase</fullName>
        <shortName evidence="8">Sec synthase</shortName>
    </alternativeName>
    <alternativeName>
        <fullName evidence="8">Selenocysteinyl-tRNA(Sec) synthase</fullName>
    </alternativeName>
</protein>
<dbReference type="InterPro" id="IPR015424">
    <property type="entry name" value="PyrdxlP-dep_Trfase"/>
</dbReference>
<evidence type="ECO:0000256" key="3">
    <source>
        <dbReference type="ARBA" id="ARBA00022679"/>
    </source>
</evidence>
<dbReference type="SUPFAM" id="SSF53383">
    <property type="entry name" value="PLP-dependent transferases"/>
    <property type="match status" value="1"/>
</dbReference>
<comment type="similarity">
    <text evidence="7 8">Belongs to the SelA family.</text>
</comment>
<feature type="modified residue" description="N6-(pyridoxal phosphate)lysine" evidence="8 9">
    <location>
        <position position="305"/>
    </location>
</feature>
<dbReference type="AlphaFoldDB" id="A0A261ST00"/>
<keyword evidence="5 8" id="KW-0648">Protein biosynthesis</keyword>
<dbReference type="GO" id="GO:0004125">
    <property type="term" value="F:L-seryl-tRNA(Sec) selenium transferase activity"/>
    <property type="evidence" value="ECO:0007669"/>
    <property type="project" value="UniProtKB-UniRule"/>
</dbReference>
<dbReference type="GO" id="GO:0001514">
    <property type="term" value="P:selenocysteine incorporation"/>
    <property type="evidence" value="ECO:0007669"/>
    <property type="project" value="UniProtKB-UniRule"/>
</dbReference>
<dbReference type="InterPro" id="IPR004534">
    <property type="entry name" value="SelA_trans"/>
</dbReference>
<gene>
    <name evidence="8" type="primary">selA</name>
    <name evidence="11" type="ORF">CEG14_01725</name>
</gene>
<feature type="domain" description="L-seryl-tRNA selenium transferase N-terminal" evidence="10">
    <location>
        <begin position="19"/>
        <end position="56"/>
    </location>
</feature>
<proteinExistence type="inferred from homology"/>
<evidence type="ECO:0000256" key="4">
    <source>
        <dbReference type="ARBA" id="ARBA00022898"/>
    </source>
</evidence>
<dbReference type="Pfam" id="PF12390">
    <property type="entry name" value="Se-cys_synth_N"/>
    <property type="match status" value="1"/>
</dbReference>
<dbReference type="Gene3D" id="3.90.1150.180">
    <property type="match status" value="1"/>
</dbReference>
<reference evidence="11 12" key="1">
    <citation type="submission" date="2017-05" db="EMBL/GenBank/DDBJ databases">
        <title>Complete and WGS of Bordetella genogroups.</title>
        <authorList>
            <person name="Spilker T."/>
            <person name="LiPuma J."/>
        </authorList>
    </citation>
    <scope>NUCLEOTIDE SEQUENCE [LARGE SCALE GENOMIC DNA]</scope>
    <source>
        <strain evidence="11 12">AU17610</strain>
    </source>
</reference>
<accession>A0A261ST00</accession>
<dbReference type="RefSeq" id="WP_094824627.1">
    <property type="nucleotide sequence ID" value="NZ_NEVL01000001.1"/>
</dbReference>
<comment type="function">
    <text evidence="8">Converts seryl-tRNA(Sec) to selenocysteinyl-tRNA(Sec) required for selenoprotein biosynthesis.</text>
</comment>
<evidence type="ECO:0000256" key="1">
    <source>
        <dbReference type="ARBA" id="ARBA00001933"/>
    </source>
</evidence>
<dbReference type="HAMAP" id="MF_00423">
    <property type="entry name" value="SelA"/>
    <property type="match status" value="1"/>
</dbReference>
<sequence>MRSPASDAGQPQGMARPADLPALDRVLALDGAEALLQAYGRSQVVAALRRELDTLRAEAVAGTLGHTRAEPASILHAVTGALRQAAEPRLRAMFNLTGTVLHTNLGRALLPDEAVNAVVRALTTPANLEFDLATGARGDRDDLVEDLLCELTGAEAATVVNNNAAAVLLMLNALADRREVVVSRGELVEIGGAFRIPDIMKRAGARLVEVGTTNRTHAADYDNAIGARTAMLMKVHCSNYAVTGFTKSVSVAEVAAMAHARGLPATVDLGSGTLIDLTQYGLPREDTVRETIAAGADLVTFSGDKLLGGPQAGLLAGRADLIRKIKKNPLKRALRVGKLTLAALEPVLALYRAPEHLAERLTTLRLLTRPQRLIQETAERVRASVQLAAGPGFGVEIAAMFSQIGSGALPVDQLPSAGLAIRHLGPGRPGRHLERLQAQLRGLPRPVIGRVESDALWLDLRCLEARDETAFLAQLAEPLA</sequence>
<keyword evidence="3 8" id="KW-0808">Transferase</keyword>
<name>A0A261ST00_9BORD</name>
<comment type="pathway">
    <text evidence="8">Aminoacyl-tRNA biosynthesis; selenocysteinyl-tRNA(Sec) biosynthesis; selenocysteinyl-tRNA(Sec) from L-seryl-tRNA(Sec) (bacterial route): step 1/1.</text>
</comment>
<evidence type="ECO:0000256" key="6">
    <source>
        <dbReference type="ARBA" id="ARBA00023266"/>
    </source>
</evidence>
<dbReference type="Gene3D" id="3.40.640.10">
    <property type="entry name" value="Type I PLP-dependent aspartate aminotransferase-like (Major domain)"/>
    <property type="match status" value="1"/>
</dbReference>
<evidence type="ECO:0000256" key="2">
    <source>
        <dbReference type="ARBA" id="ARBA00022490"/>
    </source>
</evidence>
<evidence type="ECO:0000256" key="7">
    <source>
        <dbReference type="ARBA" id="ARBA00044507"/>
    </source>
</evidence>
<comment type="cofactor">
    <cofactor evidence="1 8 9">
        <name>pyridoxal 5'-phosphate</name>
        <dbReference type="ChEBI" id="CHEBI:597326"/>
    </cofactor>
</comment>
<dbReference type="PANTHER" id="PTHR32328">
    <property type="entry name" value="L-SERYL-TRNA(SEC) SELENIUM TRANSFERASE"/>
    <property type="match status" value="1"/>
</dbReference>
<evidence type="ECO:0000256" key="9">
    <source>
        <dbReference type="PIRSR" id="PIRSR618319-50"/>
    </source>
</evidence>
<dbReference type="Proteomes" id="UP000217005">
    <property type="component" value="Unassembled WGS sequence"/>
</dbReference>
<evidence type="ECO:0000313" key="12">
    <source>
        <dbReference type="Proteomes" id="UP000217005"/>
    </source>
</evidence>
<keyword evidence="4 8" id="KW-0663">Pyridoxal phosphate</keyword>
<comment type="subcellular location">
    <subcellularLocation>
        <location evidence="8">Cytoplasm</location>
    </subcellularLocation>
</comment>
<comment type="catalytic activity">
    <reaction evidence="8">
        <text>L-seryl-tRNA(Sec) + selenophosphate + H(+) = L-selenocysteinyl-tRNA(Sec) + phosphate</text>
        <dbReference type="Rhea" id="RHEA:22728"/>
        <dbReference type="Rhea" id="RHEA-COMP:9742"/>
        <dbReference type="Rhea" id="RHEA-COMP:9743"/>
        <dbReference type="ChEBI" id="CHEBI:15378"/>
        <dbReference type="ChEBI" id="CHEBI:16144"/>
        <dbReference type="ChEBI" id="CHEBI:43474"/>
        <dbReference type="ChEBI" id="CHEBI:78533"/>
        <dbReference type="ChEBI" id="CHEBI:78573"/>
        <dbReference type="EC" id="2.9.1.1"/>
    </reaction>
</comment>
<dbReference type="GO" id="GO:0005737">
    <property type="term" value="C:cytoplasm"/>
    <property type="evidence" value="ECO:0007669"/>
    <property type="project" value="UniProtKB-SubCell"/>
</dbReference>
<dbReference type="EMBL" id="NEVL01000001">
    <property type="protein sequence ID" value="OZI40509.1"/>
    <property type="molecule type" value="Genomic_DNA"/>
</dbReference>
<dbReference type="OrthoDB" id="9787096at2"/>
<dbReference type="GO" id="GO:0001717">
    <property type="term" value="P:conversion of seryl-tRNAsec to selenocys-tRNAsec"/>
    <property type="evidence" value="ECO:0007669"/>
    <property type="project" value="UniProtKB-UniRule"/>
</dbReference>
<keyword evidence="6 8" id="KW-0711">Selenium</keyword>
<dbReference type="InterPro" id="IPR018319">
    <property type="entry name" value="SelA-like"/>
</dbReference>
<keyword evidence="2 8" id="KW-0963">Cytoplasm</keyword>
<dbReference type="InterPro" id="IPR015421">
    <property type="entry name" value="PyrdxlP-dep_Trfase_major"/>
</dbReference>
<dbReference type="InterPro" id="IPR025862">
    <property type="entry name" value="SelA_trans_N_dom"/>
</dbReference>
<evidence type="ECO:0000259" key="10">
    <source>
        <dbReference type="Pfam" id="PF12390"/>
    </source>
</evidence>
<dbReference type="NCBIfam" id="TIGR00474">
    <property type="entry name" value="selA"/>
    <property type="match status" value="1"/>
</dbReference>
<dbReference type="Pfam" id="PF03841">
    <property type="entry name" value="SelA"/>
    <property type="match status" value="1"/>
</dbReference>
<dbReference type="UniPathway" id="UPA00906">
    <property type="reaction ID" value="UER00896"/>
</dbReference>
<evidence type="ECO:0000256" key="5">
    <source>
        <dbReference type="ARBA" id="ARBA00022917"/>
    </source>
</evidence>
<organism evidence="11 12">
    <name type="scientific">Bordetella genomosp. 1</name>
    <dbReference type="NCBI Taxonomy" id="1395607"/>
    <lineage>
        <taxon>Bacteria</taxon>
        <taxon>Pseudomonadati</taxon>
        <taxon>Pseudomonadota</taxon>
        <taxon>Betaproteobacteria</taxon>
        <taxon>Burkholderiales</taxon>
        <taxon>Alcaligenaceae</taxon>
        <taxon>Bordetella</taxon>
    </lineage>
</organism>
<dbReference type="PANTHER" id="PTHR32328:SF0">
    <property type="entry name" value="L-SERYL-TRNA(SEC) SELENIUM TRANSFERASE"/>
    <property type="match status" value="1"/>
</dbReference>
<evidence type="ECO:0000256" key="8">
    <source>
        <dbReference type="HAMAP-Rule" id="MF_00423"/>
    </source>
</evidence>
<dbReference type="EC" id="2.9.1.1" evidence="8"/>